<sequence>MGSGLIRHPHLLPKQPPPPASPLLVLPPPLLVPQVLQI</sequence>
<feature type="region of interest" description="Disordered" evidence="1">
    <location>
        <begin position="1"/>
        <end position="23"/>
    </location>
</feature>
<feature type="compositionally biased region" description="Pro residues" evidence="1">
    <location>
        <begin position="14"/>
        <end position="23"/>
    </location>
</feature>
<protein>
    <submittedName>
        <fullName evidence="2">Uncharacterized protein</fullName>
    </submittedName>
</protein>
<proteinExistence type="predicted"/>
<reference evidence="2" key="1">
    <citation type="submission" date="2018-11" db="EMBL/GenBank/DDBJ databases">
        <authorList>
            <consortium name="Pathogen Informatics"/>
        </authorList>
    </citation>
    <scope>NUCLEOTIDE SEQUENCE</scope>
</reference>
<evidence type="ECO:0000313" key="3">
    <source>
        <dbReference type="Proteomes" id="UP000784294"/>
    </source>
</evidence>
<evidence type="ECO:0000313" key="2">
    <source>
        <dbReference type="EMBL" id="VEL17566.1"/>
    </source>
</evidence>
<dbReference type="Proteomes" id="UP000784294">
    <property type="component" value="Unassembled WGS sequence"/>
</dbReference>
<comment type="caution">
    <text evidence="2">The sequence shown here is derived from an EMBL/GenBank/DDBJ whole genome shotgun (WGS) entry which is preliminary data.</text>
</comment>
<name>A0A3S5AIP4_9PLAT</name>
<dbReference type="EMBL" id="CAAALY010033195">
    <property type="protein sequence ID" value="VEL17566.1"/>
    <property type="molecule type" value="Genomic_DNA"/>
</dbReference>
<keyword evidence="3" id="KW-1185">Reference proteome</keyword>
<dbReference type="AlphaFoldDB" id="A0A3S5AIP4"/>
<gene>
    <name evidence="2" type="ORF">PXEA_LOCUS11006</name>
</gene>
<accession>A0A3S5AIP4</accession>
<evidence type="ECO:0000256" key="1">
    <source>
        <dbReference type="SAM" id="MobiDB-lite"/>
    </source>
</evidence>
<organism evidence="2 3">
    <name type="scientific">Protopolystoma xenopodis</name>
    <dbReference type="NCBI Taxonomy" id="117903"/>
    <lineage>
        <taxon>Eukaryota</taxon>
        <taxon>Metazoa</taxon>
        <taxon>Spiralia</taxon>
        <taxon>Lophotrochozoa</taxon>
        <taxon>Platyhelminthes</taxon>
        <taxon>Monogenea</taxon>
        <taxon>Polyopisthocotylea</taxon>
        <taxon>Polystomatidea</taxon>
        <taxon>Polystomatidae</taxon>
        <taxon>Protopolystoma</taxon>
    </lineage>
</organism>